<gene>
    <name evidence="2" type="ORF">O181_048034</name>
</gene>
<evidence type="ECO:0000313" key="2">
    <source>
        <dbReference type="EMBL" id="MBW0508319.1"/>
    </source>
</evidence>
<reference evidence="2" key="1">
    <citation type="submission" date="2021-03" db="EMBL/GenBank/DDBJ databases">
        <title>Draft genome sequence of rust myrtle Austropuccinia psidii MF-1, a brazilian biotype.</title>
        <authorList>
            <person name="Quecine M.C."/>
            <person name="Pachon D.M.R."/>
            <person name="Bonatelli M.L."/>
            <person name="Correr F.H."/>
            <person name="Franceschini L.M."/>
            <person name="Leite T.F."/>
            <person name="Margarido G.R.A."/>
            <person name="Almeida C.A."/>
            <person name="Ferrarezi J.A."/>
            <person name="Labate C.A."/>
        </authorList>
    </citation>
    <scope>NUCLEOTIDE SEQUENCE</scope>
    <source>
        <strain evidence="2">MF-1</strain>
    </source>
</reference>
<evidence type="ECO:0000256" key="1">
    <source>
        <dbReference type="SAM" id="MobiDB-lite"/>
    </source>
</evidence>
<dbReference type="AlphaFoldDB" id="A0A9Q3DS72"/>
<feature type="region of interest" description="Disordered" evidence="1">
    <location>
        <begin position="44"/>
        <end position="82"/>
    </location>
</feature>
<organism evidence="2 3">
    <name type="scientific">Austropuccinia psidii MF-1</name>
    <dbReference type="NCBI Taxonomy" id="1389203"/>
    <lineage>
        <taxon>Eukaryota</taxon>
        <taxon>Fungi</taxon>
        <taxon>Dikarya</taxon>
        <taxon>Basidiomycota</taxon>
        <taxon>Pucciniomycotina</taxon>
        <taxon>Pucciniomycetes</taxon>
        <taxon>Pucciniales</taxon>
        <taxon>Sphaerophragmiaceae</taxon>
        <taxon>Austropuccinia</taxon>
    </lineage>
</organism>
<protein>
    <submittedName>
        <fullName evidence="2">Uncharacterized protein</fullName>
    </submittedName>
</protein>
<dbReference type="EMBL" id="AVOT02020257">
    <property type="protein sequence ID" value="MBW0508319.1"/>
    <property type="molecule type" value="Genomic_DNA"/>
</dbReference>
<evidence type="ECO:0000313" key="3">
    <source>
        <dbReference type="Proteomes" id="UP000765509"/>
    </source>
</evidence>
<feature type="non-terminal residue" evidence="2">
    <location>
        <position position="1"/>
    </location>
</feature>
<dbReference type="Proteomes" id="UP000765509">
    <property type="component" value="Unassembled WGS sequence"/>
</dbReference>
<sequence>SLVLQQQGQKDKELVGELKYYIHRPKEGVGNDPSFGERRTISINKLQNNPKTTPKHLRRNREVPGTIKARETQTPMGTDLTHTGKGLLNWNLPLCTVCSIWPEPLWSSHPRNRKG</sequence>
<keyword evidence="3" id="KW-1185">Reference proteome</keyword>
<proteinExistence type="predicted"/>
<comment type="caution">
    <text evidence="2">The sequence shown here is derived from an EMBL/GenBank/DDBJ whole genome shotgun (WGS) entry which is preliminary data.</text>
</comment>
<name>A0A9Q3DS72_9BASI</name>
<accession>A0A9Q3DS72</accession>